<dbReference type="PANTHER" id="PTHR43163">
    <property type="entry name" value="DIPEPTIDE TRANSPORT SYSTEM PERMEASE PROTEIN DPPB-RELATED"/>
    <property type="match status" value="1"/>
</dbReference>
<dbReference type="HOGENOM" id="CLU_036879_1_0_9"/>
<evidence type="ECO:0000256" key="4">
    <source>
        <dbReference type="ARBA" id="ARBA00022692"/>
    </source>
</evidence>
<dbReference type="EMBL" id="CP001034">
    <property type="protein sequence ID" value="ACB85763.1"/>
    <property type="molecule type" value="Genomic_DNA"/>
</dbReference>
<keyword evidence="2 7" id="KW-0813">Transport</keyword>
<feature type="transmembrane region" description="Helical" evidence="7">
    <location>
        <begin position="246"/>
        <end position="268"/>
    </location>
</feature>
<name>B2A7Z1_NATTJ</name>
<dbReference type="InParanoid" id="B2A7Z1"/>
<proteinExistence type="inferred from homology"/>
<dbReference type="AlphaFoldDB" id="B2A7Z1"/>
<protein>
    <submittedName>
        <fullName evidence="9">Binding-protein-dependent transport systems inner membrane component</fullName>
    </submittedName>
</protein>
<keyword evidence="3" id="KW-1003">Cell membrane</keyword>
<dbReference type="InterPro" id="IPR035906">
    <property type="entry name" value="MetI-like_sf"/>
</dbReference>
<dbReference type="InterPro" id="IPR045621">
    <property type="entry name" value="BPD_transp_1_N"/>
</dbReference>
<dbReference type="Gene3D" id="1.10.3720.10">
    <property type="entry name" value="MetI-like"/>
    <property type="match status" value="1"/>
</dbReference>
<accession>B2A7Z1</accession>
<dbReference type="STRING" id="457570.Nther_2197"/>
<feature type="transmembrane region" description="Helical" evidence="7">
    <location>
        <begin position="137"/>
        <end position="159"/>
    </location>
</feature>
<sequence length="325" mass="36590">MGTQQFILRRLIQMIISIFVVATVIFFMFRLLPGDPTTAMIEPGWSQEATQMLIERFGLDRPLHEQYFHYLVNLFQLDFGYSFHYSSPVSSVIGAKIGNTLILMLSAMIVAYVIGILGGVLMAWYRGSKLETFGISAALIFRALPPFFVGMLFIMLFSFHLGWLPHSGMRTAGYVAEGALDRFFNLDFLRHLILPMTVSALYFLAQPLLIMRNTMMEVMGEDFVEMADAKGLKKVRIMYVHAARNALLPVVTQGALFLGMAVGGQVLIEYVFGWPGLGEEIVLAAQRHDYPVAQASFLMMASLVMLMNFLADLLYGYLDPRVVYN</sequence>
<dbReference type="GO" id="GO:0055085">
    <property type="term" value="P:transmembrane transport"/>
    <property type="evidence" value="ECO:0007669"/>
    <property type="project" value="InterPro"/>
</dbReference>
<evidence type="ECO:0000259" key="8">
    <source>
        <dbReference type="PROSITE" id="PS50928"/>
    </source>
</evidence>
<evidence type="ECO:0000256" key="2">
    <source>
        <dbReference type="ARBA" id="ARBA00022448"/>
    </source>
</evidence>
<evidence type="ECO:0000256" key="3">
    <source>
        <dbReference type="ARBA" id="ARBA00022475"/>
    </source>
</evidence>
<feature type="transmembrane region" description="Helical" evidence="7">
    <location>
        <begin position="192"/>
        <end position="210"/>
    </location>
</feature>
<gene>
    <name evidence="9" type="ordered locus">Nther_2197</name>
</gene>
<dbReference type="KEGG" id="nth:Nther_2197"/>
<dbReference type="Pfam" id="PF19300">
    <property type="entry name" value="BPD_transp_1_N"/>
    <property type="match status" value="1"/>
</dbReference>
<evidence type="ECO:0000313" key="10">
    <source>
        <dbReference type="Proteomes" id="UP000001683"/>
    </source>
</evidence>
<feature type="domain" description="ABC transmembrane type-1" evidence="8">
    <location>
        <begin position="97"/>
        <end position="311"/>
    </location>
</feature>
<evidence type="ECO:0000256" key="5">
    <source>
        <dbReference type="ARBA" id="ARBA00022989"/>
    </source>
</evidence>
<dbReference type="eggNOG" id="COG0601">
    <property type="taxonomic scope" value="Bacteria"/>
</dbReference>
<feature type="transmembrane region" description="Helical" evidence="7">
    <location>
        <begin position="297"/>
        <end position="318"/>
    </location>
</feature>
<comment type="similarity">
    <text evidence="7">Belongs to the binding-protein-dependent transport system permease family.</text>
</comment>
<dbReference type="Pfam" id="PF00528">
    <property type="entry name" value="BPD_transp_1"/>
    <property type="match status" value="1"/>
</dbReference>
<evidence type="ECO:0000256" key="6">
    <source>
        <dbReference type="ARBA" id="ARBA00023136"/>
    </source>
</evidence>
<evidence type="ECO:0000256" key="7">
    <source>
        <dbReference type="RuleBase" id="RU363032"/>
    </source>
</evidence>
<dbReference type="SUPFAM" id="SSF161098">
    <property type="entry name" value="MetI-like"/>
    <property type="match status" value="1"/>
</dbReference>
<evidence type="ECO:0000313" key="9">
    <source>
        <dbReference type="EMBL" id="ACB85763.1"/>
    </source>
</evidence>
<dbReference type="InterPro" id="IPR000515">
    <property type="entry name" value="MetI-like"/>
</dbReference>
<comment type="subcellular location">
    <subcellularLocation>
        <location evidence="1 7">Cell membrane</location>
        <topology evidence="1 7">Multi-pass membrane protein</topology>
    </subcellularLocation>
</comment>
<evidence type="ECO:0000256" key="1">
    <source>
        <dbReference type="ARBA" id="ARBA00004651"/>
    </source>
</evidence>
<dbReference type="GO" id="GO:0005886">
    <property type="term" value="C:plasma membrane"/>
    <property type="evidence" value="ECO:0007669"/>
    <property type="project" value="UniProtKB-SubCell"/>
</dbReference>
<reference evidence="9 10" key="1">
    <citation type="submission" date="2008-04" db="EMBL/GenBank/DDBJ databases">
        <title>Complete sequence of chromosome of Natranaerobius thermophilus JW/NM-WN-LF.</title>
        <authorList>
            <consortium name="US DOE Joint Genome Institute"/>
            <person name="Copeland A."/>
            <person name="Lucas S."/>
            <person name="Lapidus A."/>
            <person name="Glavina del Rio T."/>
            <person name="Dalin E."/>
            <person name="Tice H."/>
            <person name="Bruce D."/>
            <person name="Goodwin L."/>
            <person name="Pitluck S."/>
            <person name="Chertkov O."/>
            <person name="Brettin T."/>
            <person name="Detter J.C."/>
            <person name="Han C."/>
            <person name="Kuske C.R."/>
            <person name="Schmutz J."/>
            <person name="Larimer F."/>
            <person name="Land M."/>
            <person name="Hauser L."/>
            <person name="Kyrpides N."/>
            <person name="Lykidis A."/>
            <person name="Mesbah N.M."/>
            <person name="Wiegel J."/>
        </authorList>
    </citation>
    <scope>NUCLEOTIDE SEQUENCE [LARGE SCALE GENOMIC DNA]</scope>
    <source>
        <strain evidence="10">ATCC BAA-1301 / DSM 18059 / JW/NM-WN-LF</strain>
    </source>
</reference>
<dbReference type="PROSITE" id="PS50928">
    <property type="entry name" value="ABC_TM1"/>
    <property type="match status" value="1"/>
</dbReference>
<feature type="transmembrane region" description="Helical" evidence="7">
    <location>
        <begin position="101"/>
        <end position="125"/>
    </location>
</feature>
<feature type="transmembrane region" description="Helical" evidence="7">
    <location>
        <begin position="12"/>
        <end position="32"/>
    </location>
</feature>
<dbReference type="PANTHER" id="PTHR43163:SF6">
    <property type="entry name" value="DIPEPTIDE TRANSPORT SYSTEM PERMEASE PROTEIN DPPB-RELATED"/>
    <property type="match status" value="1"/>
</dbReference>
<keyword evidence="10" id="KW-1185">Reference proteome</keyword>
<keyword evidence="6 7" id="KW-0472">Membrane</keyword>
<reference evidence="9 10" key="2">
    <citation type="journal article" date="2011" name="J. Bacteriol.">
        <title>Complete genome sequence of the anaerobic, halophilic alkalithermophile Natranaerobius thermophilus JW/NM-WN-LF.</title>
        <authorList>
            <person name="Zhao B."/>
            <person name="Mesbah N.M."/>
            <person name="Dalin E."/>
            <person name="Goodwin L."/>
            <person name="Nolan M."/>
            <person name="Pitluck S."/>
            <person name="Chertkov O."/>
            <person name="Brettin T.S."/>
            <person name="Han J."/>
            <person name="Larimer F.W."/>
            <person name="Land M.L."/>
            <person name="Hauser L."/>
            <person name="Kyrpides N."/>
            <person name="Wiegel J."/>
        </authorList>
    </citation>
    <scope>NUCLEOTIDE SEQUENCE [LARGE SCALE GENOMIC DNA]</scope>
    <source>
        <strain evidence="10">ATCC BAA-1301 / DSM 18059 / JW/NM-WN-LF</strain>
    </source>
</reference>
<dbReference type="CDD" id="cd06261">
    <property type="entry name" value="TM_PBP2"/>
    <property type="match status" value="1"/>
</dbReference>
<dbReference type="Proteomes" id="UP000001683">
    <property type="component" value="Chromosome"/>
</dbReference>
<organism evidence="9 10">
    <name type="scientific">Natranaerobius thermophilus (strain ATCC BAA-1301 / DSM 18059 / JW/NM-WN-LF)</name>
    <dbReference type="NCBI Taxonomy" id="457570"/>
    <lineage>
        <taxon>Bacteria</taxon>
        <taxon>Bacillati</taxon>
        <taxon>Bacillota</taxon>
        <taxon>Clostridia</taxon>
        <taxon>Natranaerobiales</taxon>
        <taxon>Natranaerobiaceae</taxon>
        <taxon>Natranaerobius</taxon>
    </lineage>
</organism>
<keyword evidence="4 7" id="KW-0812">Transmembrane</keyword>
<keyword evidence="5 7" id="KW-1133">Transmembrane helix</keyword>